<dbReference type="Gene3D" id="3.90.1720.10">
    <property type="entry name" value="endopeptidase domain like (from Nostoc punctiforme)"/>
    <property type="match status" value="1"/>
</dbReference>
<evidence type="ECO:0000313" key="2">
    <source>
        <dbReference type="EMBL" id="OLU41697.1"/>
    </source>
</evidence>
<comment type="similarity">
    <text evidence="1">Belongs to the glycosyl hydrolase 25 family.</text>
</comment>
<dbReference type="SUPFAM" id="SSF51445">
    <property type="entry name" value="(Trans)glycosidases"/>
    <property type="match status" value="1"/>
</dbReference>
<reference evidence="2 3" key="1">
    <citation type="submission" date="2016-11" db="EMBL/GenBank/DDBJ databases">
        <title>Description of two novel members of the family Erysipelotrichaceae: Ileibacterium lipovorans gen. nov., sp. nov. and Dubosiella newyorkensis, gen. nov., sp. nov.</title>
        <authorList>
            <person name="Cox L.M."/>
            <person name="Sohn J."/>
            <person name="Tyrrell K.L."/>
            <person name="Citron D.M."/>
            <person name="Lawson P.A."/>
            <person name="Patel N.B."/>
            <person name="Iizumi T."/>
            <person name="Perez-Perez G.I."/>
            <person name="Goldstein E.J."/>
            <person name="Blaser M.J."/>
        </authorList>
    </citation>
    <scope>NUCLEOTIDE SEQUENCE [LARGE SCALE GENOMIC DNA]</scope>
    <source>
        <strain evidence="2 3">NYU-BL-A3</strain>
    </source>
</reference>
<dbReference type="Pfam" id="PF01183">
    <property type="entry name" value="Glyco_hydro_25"/>
    <property type="match status" value="1"/>
</dbReference>
<dbReference type="GO" id="GO:0003796">
    <property type="term" value="F:lysozyme activity"/>
    <property type="evidence" value="ECO:0007669"/>
    <property type="project" value="InterPro"/>
</dbReference>
<dbReference type="PANTHER" id="PTHR34135">
    <property type="entry name" value="LYSOZYME"/>
    <property type="match status" value="1"/>
</dbReference>
<evidence type="ECO:0000313" key="3">
    <source>
        <dbReference type="Proteomes" id="UP000186341"/>
    </source>
</evidence>
<organism evidence="2 3">
    <name type="scientific">Ileibacterium valens</name>
    <dbReference type="NCBI Taxonomy" id="1862668"/>
    <lineage>
        <taxon>Bacteria</taxon>
        <taxon>Bacillati</taxon>
        <taxon>Bacillota</taxon>
        <taxon>Erysipelotrichia</taxon>
        <taxon>Erysipelotrichales</taxon>
        <taxon>Erysipelotrichaceae</taxon>
        <taxon>Ileibacterium</taxon>
    </lineage>
</organism>
<dbReference type="RefSeq" id="WP_075818232.1">
    <property type="nucleotide sequence ID" value="NZ_CATATF010000168.1"/>
</dbReference>
<dbReference type="GO" id="GO:0009253">
    <property type="term" value="P:peptidoglycan catabolic process"/>
    <property type="evidence" value="ECO:0007669"/>
    <property type="project" value="InterPro"/>
</dbReference>
<dbReference type="PROSITE" id="PS51904">
    <property type="entry name" value="GLYCOSYL_HYDROL_F25_2"/>
    <property type="match status" value="1"/>
</dbReference>
<protein>
    <submittedName>
        <fullName evidence="2">Uncharacterized protein</fullName>
    </submittedName>
</protein>
<keyword evidence="3" id="KW-1185">Reference proteome</keyword>
<dbReference type="EMBL" id="MPJW01000078">
    <property type="protein sequence ID" value="OLU41697.1"/>
    <property type="molecule type" value="Genomic_DNA"/>
</dbReference>
<evidence type="ECO:0000256" key="1">
    <source>
        <dbReference type="ARBA" id="ARBA00010646"/>
    </source>
</evidence>
<comment type="caution">
    <text evidence="2">The sequence shown here is derived from an EMBL/GenBank/DDBJ whole genome shotgun (WGS) entry which is preliminary data.</text>
</comment>
<name>A0A1U7NI33_9FIRM</name>
<dbReference type="GO" id="GO:0016052">
    <property type="term" value="P:carbohydrate catabolic process"/>
    <property type="evidence" value="ECO:0007669"/>
    <property type="project" value="TreeGrafter"/>
</dbReference>
<proteinExistence type="inferred from homology"/>
<dbReference type="AlphaFoldDB" id="A0A1U7NI33"/>
<dbReference type="PANTHER" id="PTHR34135:SF2">
    <property type="entry name" value="LYSOZYME"/>
    <property type="match status" value="1"/>
</dbReference>
<dbReference type="GO" id="GO:0016998">
    <property type="term" value="P:cell wall macromolecule catabolic process"/>
    <property type="evidence" value="ECO:0007669"/>
    <property type="project" value="InterPro"/>
</dbReference>
<accession>A0A1U7NI33</accession>
<dbReference type="InterPro" id="IPR017853">
    <property type="entry name" value="GH"/>
</dbReference>
<dbReference type="Gene3D" id="3.20.20.80">
    <property type="entry name" value="Glycosidases"/>
    <property type="match status" value="1"/>
</dbReference>
<dbReference type="InterPro" id="IPR002053">
    <property type="entry name" value="Glyco_hydro_25"/>
</dbReference>
<dbReference type="Proteomes" id="UP000186341">
    <property type="component" value="Unassembled WGS sequence"/>
</dbReference>
<gene>
    <name evidence="2" type="ORF">BO222_03060</name>
</gene>
<sequence>MEVFMKGVDISSYQVGVNYAAAAKEIDFVILRACWGENEDKMLRTHAQGFKEAGIPILGLYCFDYALCKSQAAAEADYIVDLARSLELPESAILFFDCEYDSVRWAKDNGLDLTAEKVQKHTRAFMDRVKESGYRTGYYTNLDWSNRYYKNFEKQPDELFWFARYGATPEIDYDILQYSADGTIPGIKGKVDLNEMKEKTMALKAINPNEWIDSHEGKIYDIDGAYGVQCVDLFKIFLKDIGYPAPTEPLGGDGYAHQIWYGRQKYSKYFDFVTGKLKKGDILIWPKGHHECPDSHVAMFVGDSPRGGNRGIFLGANQGYAHSPGVLTDISCSGSLGALRYKGFTDKSSTQPANKPIAENGTVRVLKGHEINLRAGGPKGRVVGQLKEGDELTYDHKVVTNGHRYVISGSLYLAITPTEKRENWWVDVKTR</sequence>